<reference evidence="3 4" key="1">
    <citation type="submission" date="2023-09" db="EMBL/GenBank/DDBJ databases">
        <authorList>
            <person name="Rey-Velasco X."/>
        </authorList>
    </citation>
    <scope>NUCLEOTIDE SEQUENCE [LARGE SCALE GENOMIC DNA]</scope>
    <source>
        <strain evidence="3 4">P385</strain>
    </source>
</reference>
<feature type="domain" description="Anti-sigma K factor RskA C-terminal" evidence="2">
    <location>
        <begin position="102"/>
        <end position="229"/>
    </location>
</feature>
<keyword evidence="4" id="KW-1185">Reference proteome</keyword>
<dbReference type="InterPro" id="IPR018764">
    <property type="entry name" value="RskA_C"/>
</dbReference>
<evidence type="ECO:0000256" key="1">
    <source>
        <dbReference type="SAM" id="Phobius"/>
    </source>
</evidence>
<accession>A0ABU3BCX6</accession>
<keyword evidence="1" id="KW-0472">Membrane</keyword>
<keyword evidence="1" id="KW-1133">Transmembrane helix</keyword>
<keyword evidence="1" id="KW-0812">Transmembrane</keyword>
<dbReference type="Pfam" id="PF10099">
    <property type="entry name" value="RskA_C"/>
    <property type="match status" value="1"/>
</dbReference>
<name>A0ABU3BCX6_9GAMM</name>
<proteinExistence type="predicted"/>
<dbReference type="InterPro" id="IPR051474">
    <property type="entry name" value="Anti-sigma-K/W_factor"/>
</dbReference>
<dbReference type="PANTHER" id="PTHR37461">
    <property type="entry name" value="ANTI-SIGMA-K FACTOR RSKA"/>
    <property type="match status" value="1"/>
</dbReference>
<organism evidence="3 4">
    <name type="scientific">Spectribacter acetivorans</name>
    <dbReference type="NCBI Taxonomy" id="3075603"/>
    <lineage>
        <taxon>Bacteria</taxon>
        <taxon>Pseudomonadati</taxon>
        <taxon>Pseudomonadota</taxon>
        <taxon>Gammaproteobacteria</taxon>
        <taxon>Salinisphaerales</taxon>
        <taxon>Salinisphaeraceae</taxon>
        <taxon>Spectribacter</taxon>
    </lineage>
</organism>
<dbReference type="Proteomes" id="UP001259982">
    <property type="component" value="Unassembled WGS sequence"/>
</dbReference>
<sequence length="240" mass="25120">MNDHEPQPEDTRAAEYVLGTLDAEQRVAVDMALQAGDASLAREIAWWEQRLGQLGLELEPVAPPAHVWSRIALGTGIGRSSVAGGRRRSRRLWQGLATAASLAAVALALVLLLGPDRPGVEGEAGAPVYASVIRDEPTGAGWLVTTADRGDRLEVTALRGYPTDADHSLQLWLLPEAGNPIPLGLMPQAGRHRMGLPPEAADALSAAAKLAVSLEPAGGSPTGQPTGEVLWVEPLTGQPG</sequence>
<feature type="transmembrane region" description="Helical" evidence="1">
    <location>
        <begin position="96"/>
        <end position="114"/>
    </location>
</feature>
<evidence type="ECO:0000313" key="3">
    <source>
        <dbReference type="EMBL" id="MDT0619652.1"/>
    </source>
</evidence>
<evidence type="ECO:0000313" key="4">
    <source>
        <dbReference type="Proteomes" id="UP001259982"/>
    </source>
</evidence>
<evidence type="ECO:0000259" key="2">
    <source>
        <dbReference type="Pfam" id="PF10099"/>
    </source>
</evidence>
<protein>
    <submittedName>
        <fullName evidence="3">Anti-sigma factor</fullName>
    </submittedName>
</protein>
<dbReference type="PANTHER" id="PTHR37461:SF1">
    <property type="entry name" value="ANTI-SIGMA-K FACTOR RSKA"/>
    <property type="match status" value="1"/>
</dbReference>
<gene>
    <name evidence="3" type="ORF">RM531_14330</name>
</gene>
<comment type="caution">
    <text evidence="3">The sequence shown here is derived from an EMBL/GenBank/DDBJ whole genome shotgun (WGS) entry which is preliminary data.</text>
</comment>
<dbReference type="EMBL" id="JAVRHY010000018">
    <property type="protein sequence ID" value="MDT0619652.1"/>
    <property type="molecule type" value="Genomic_DNA"/>
</dbReference>
<dbReference type="RefSeq" id="WP_311660213.1">
    <property type="nucleotide sequence ID" value="NZ_JAVRHY010000018.1"/>
</dbReference>